<dbReference type="Proteomes" id="UP000829925">
    <property type="component" value="Chromosome"/>
</dbReference>
<organism evidence="2 3">
    <name type="scientific">Hymenobacter aerilatus</name>
    <dbReference type="NCBI Taxonomy" id="2932251"/>
    <lineage>
        <taxon>Bacteria</taxon>
        <taxon>Pseudomonadati</taxon>
        <taxon>Bacteroidota</taxon>
        <taxon>Cytophagia</taxon>
        <taxon>Cytophagales</taxon>
        <taxon>Hymenobacteraceae</taxon>
        <taxon>Hymenobacter</taxon>
    </lineage>
</organism>
<feature type="transmembrane region" description="Helical" evidence="1">
    <location>
        <begin position="98"/>
        <end position="117"/>
    </location>
</feature>
<feature type="transmembrane region" description="Helical" evidence="1">
    <location>
        <begin position="63"/>
        <end position="86"/>
    </location>
</feature>
<feature type="transmembrane region" description="Helical" evidence="1">
    <location>
        <begin position="123"/>
        <end position="145"/>
    </location>
</feature>
<keyword evidence="1" id="KW-0472">Membrane</keyword>
<evidence type="ECO:0000313" key="2">
    <source>
        <dbReference type="EMBL" id="UOR05798.1"/>
    </source>
</evidence>
<accession>A0A8T9SUM3</accession>
<evidence type="ECO:0000313" key="3">
    <source>
        <dbReference type="Proteomes" id="UP000829925"/>
    </source>
</evidence>
<keyword evidence="3" id="KW-1185">Reference proteome</keyword>
<proteinExistence type="predicted"/>
<dbReference type="KEGG" id="haei:MUN82_01565"/>
<reference evidence="2 3" key="1">
    <citation type="submission" date="2022-04" db="EMBL/GenBank/DDBJ databases">
        <title>Hymenobacter sp. isolated from the air.</title>
        <authorList>
            <person name="Won M."/>
            <person name="Lee C.-M."/>
            <person name="Woen H.-Y."/>
            <person name="Kwon S.-W."/>
        </authorList>
    </citation>
    <scope>NUCLEOTIDE SEQUENCE [LARGE SCALE GENOMIC DNA]</scope>
    <source>
        <strain evidence="3">5413 J-13</strain>
    </source>
</reference>
<gene>
    <name evidence="2" type="ORF">MUN82_01565</name>
</gene>
<feature type="transmembrane region" description="Helical" evidence="1">
    <location>
        <begin position="40"/>
        <end position="57"/>
    </location>
</feature>
<keyword evidence="1" id="KW-0812">Transmembrane</keyword>
<keyword evidence="1" id="KW-1133">Transmembrane helix</keyword>
<dbReference type="RefSeq" id="WP_245094286.1">
    <property type="nucleotide sequence ID" value="NZ_CP095053.1"/>
</dbReference>
<evidence type="ECO:0000256" key="1">
    <source>
        <dbReference type="SAM" id="Phobius"/>
    </source>
</evidence>
<feature type="transmembrane region" description="Helical" evidence="1">
    <location>
        <begin position="189"/>
        <end position="213"/>
    </location>
</feature>
<feature type="transmembrane region" description="Helical" evidence="1">
    <location>
        <begin position="6"/>
        <end position="28"/>
    </location>
</feature>
<name>A0A8T9SUM3_9BACT</name>
<dbReference type="AlphaFoldDB" id="A0A8T9SUM3"/>
<dbReference type="EMBL" id="CP095053">
    <property type="protein sequence ID" value="UOR05798.1"/>
    <property type="molecule type" value="Genomic_DNA"/>
</dbReference>
<sequence length="241" mass="28303">MPWWDTLLYAMALGAEAFALVPFATALPRLRHIPHTFRPVFHYTIGLLAIWYTGRYGRLYLHNNIFCFHLTSILEISFLSQVYYRLIPKPTFRRILQVGYILFLCIAFGDAVFWHGFMKGVNIYARTFGNLMVLTYALYYILLLTEEHVPVIEKRPDFLFSISVIVFYSVPLIVAIINSYLEQYKAFDFIFLNMIPFILSAGVAAMFQALMFARFPLDRPPRQALPEWLRWRRRSRPIPAN</sequence>
<feature type="transmembrane region" description="Helical" evidence="1">
    <location>
        <begin position="157"/>
        <end position="177"/>
    </location>
</feature>
<protein>
    <submittedName>
        <fullName evidence="2">Uncharacterized protein</fullName>
    </submittedName>
</protein>